<accession>A0A2G8SFX0</accession>
<proteinExistence type="predicted"/>
<evidence type="ECO:0000256" key="1">
    <source>
        <dbReference type="SAM" id="MobiDB-lite"/>
    </source>
</evidence>
<organism evidence="2 3">
    <name type="scientific">Ganoderma sinense ZZ0214-1</name>
    <dbReference type="NCBI Taxonomy" id="1077348"/>
    <lineage>
        <taxon>Eukaryota</taxon>
        <taxon>Fungi</taxon>
        <taxon>Dikarya</taxon>
        <taxon>Basidiomycota</taxon>
        <taxon>Agaricomycotina</taxon>
        <taxon>Agaricomycetes</taxon>
        <taxon>Polyporales</taxon>
        <taxon>Polyporaceae</taxon>
        <taxon>Ganoderma</taxon>
    </lineage>
</organism>
<dbReference type="OrthoDB" id="2801799at2759"/>
<comment type="caution">
    <text evidence="2">The sequence shown here is derived from an EMBL/GenBank/DDBJ whole genome shotgun (WGS) entry which is preliminary data.</text>
</comment>
<protein>
    <recommendedName>
        <fullName evidence="4">BTB domain-containing protein</fullName>
    </recommendedName>
</protein>
<feature type="compositionally biased region" description="Basic and acidic residues" evidence="1">
    <location>
        <begin position="59"/>
        <end position="68"/>
    </location>
</feature>
<gene>
    <name evidence="2" type="ORF">GSI_05300</name>
</gene>
<sequence length="326" mass="37174">MAEKEEEAPTILTTITKHEDFYFINGTHIFQAGMKLYRLHAELLATRIGIFDVVPLSDREDGSGDDKQPRKKLQIGAGDGLSDERPIIMDMNMVTSEEFNALLDHIYHGERAIDYSLTYLVAVLKLSQQWDCPSGETFALRRLKKIERSVPAALRLRLARVYRIEDWLKPALRSVIFTPLKLLSKEDLGWLGYDTYQIIARVREQYEVLRKRLAFIPPIISEHLCPNHDVCEKAWKRIWILQVGERLQEPILICALGLGWEIRDVIEKLDVSGMPGQGCGLSAKSSAMNCPGIKADDDLVDQALELLEKTVPVDRSYFTLDYTKSK</sequence>
<keyword evidence="3" id="KW-1185">Reference proteome</keyword>
<reference evidence="2 3" key="1">
    <citation type="journal article" date="2015" name="Sci. Rep.">
        <title>Chromosome-level genome map provides insights into diverse defense mechanisms in the medicinal fungus Ganoderma sinense.</title>
        <authorList>
            <person name="Zhu Y."/>
            <person name="Xu J."/>
            <person name="Sun C."/>
            <person name="Zhou S."/>
            <person name="Xu H."/>
            <person name="Nelson D.R."/>
            <person name="Qian J."/>
            <person name="Song J."/>
            <person name="Luo H."/>
            <person name="Xiang L."/>
            <person name="Li Y."/>
            <person name="Xu Z."/>
            <person name="Ji A."/>
            <person name="Wang L."/>
            <person name="Lu S."/>
            <person name="Hayward A."/>
            <person name="Sun W."/>
            <person name="Li X."/>
            <person name="Schwartz D.C."/>
            <person name="Wang Y."/>
            <person name="Chen S."/>
        </authorList>
    </citation>
    <scope>NUCLEOTIDE SEQUENCE [LARGE SCALE GENOMIC DNA]</scope>
    <source>
        <strain evidence="2 3">ZZ0214-1</strain>
    </source>
</reference>
<evidence type="ECO:0000313" key="3">
    <source>
        <dbReference type="Proteomes" id="UP000230002"/>
    </source>
</evidence>
<dbReference type="AlphaFoldDB" id="A0A2G8SFX0"/>
<feature type="region of interest" description="Disordered" evidence="1">
    <location>
        <begin position="59"/>
        <end position="79"/>
    </location>
</feature>
<evidence type="ECO:0000313" key="2">
    <source>
        <dbReference type="EMBL" id="PIL32597.1"/>
    </source>
</evidence>
<dbReference type="EMBL" id="AYKW01000010">
    <property type="protein sequence ID" value="PIL32597.1"/>
    <property type="molecule type" value="Genomic_DNA"/>
</dbReference>
<name>A0A2G8SFX0_9APHY</name>
<dbReference type="Proteomes" id="UP000230002">
    <property type="component" value="Unassembled WGS sequence"/>
</dbReference>
<evidence type="ECO:0008006" key="4">
    <source>
        <dbReference type="Google" id="ProtNLM"/>
    </source>
</evidence>